<protein>
    <submittedName>
        <fullName evidence="2">Predicted membrane protein</fullName>
    </submittedName>
</protein>
<dbReference type="AlphaFoldDB" id="A0A286GKZ3"/>
<keyword evidence="3" id="KW-1185">Reference proteome</keyword>
<evidence type="ECO:0000313" key="3">
    <source>
        <dbReference type="Proteomes" id="UP000219452"/>
    </source>
</evidence>
<feature type="transmembrane region" description="Helical" evidence="1">
    <location>
        <begin position="6"/>
        <end position="29"/>
    </location>
</feature>
<reference evidence="3" key="1">
    <citation type="submission" date="2017-09" db="EMBL/GenBank/DDBJ databases">
        <authorList>
            <person name="Varghese N."/>
            <person name="Submissions S."/>
        </authorList>
    </citation>
    <scope>NUCLEOTIDE SEQUENCE [LARGE SCALE GENOMIC DNA]</scope>
    <source>
        <strain evidence="3">DSM 29961</strain>
    </source>
</reference>
<feature type="transmembrane region" description="Helical" evidence="1">
    <location>
        <begin position="100"/>
        <end position="122"/>
    </location>
</feature>
<dbReference type="RefSeq" id="WP_097129708.1">
    <property type="nucleotide sequence ID" value="NZ_OCNH01000005.1"/>
</dbReference>
<feature type="transmembrane region" description="Helical" evidence="1">
    <location>
        <begin position="41"/>
        <end position="63"/>
    </location>
</feature>
<name>A0A286GKZ3_9BACT</name>
<evidence type="ECO:0000256" key="1">
    <source>
        <dbReference type="SAM" id="Phobius"/>
    </source>
</evidence>
<dbReference type="OrthoDB" id="5984490at2"/>
<keyword evidence="1" id="KW-0812">Transmembrane</keyword>
<feature type="transmembrane region" description="Helical" evidence="1">
    <location>
        <begin position="69"/>
        <end position="88"/>
    </location>
</feature>
<keyword evidence="1" id="KW-1133">Transmembrane helix</keyword>
<sequence>MKTVILSLLILHIATGITALLVGLIPMIAQKGGRLHNRAGLIYVYCMIAVAVSALLLCVLQPFKMMRLFLTGIAVFSFYLSMTGWRATKQKKSGPTTGDKGLTFVTLLVSLAMIGFGVYLLILNGASFFPILFTFFGLLTMTFAGRDVQSMTRPTEKMHWFFQHFTRMGGSYIATFTAALVTNVSRLLPANAPEWMATASWIAPSLVGGMLIGFTVRYYKLKFSGSKRPAVA</sequence>
<feature type="transmembrane region" description="Helical" evidence="1">
    <location>
        <begin position="169"/>
        <end position="189"/>
    </location>
</feature>
<evidence type="ECO:0000313" key="2">
    <source>
        <dbReference type="EMBL" id="SOD96172.1"/>
    </source>
</evidence>
<feature type="transmembrane region" description="Helical" evidence="1">
    <location>
        <begin position="201"/>
        <end position="219"/>
    </location>
</feature>
<dbReference type="EMBL" id="OCNH01000005">
    <property type="protein sequence ID" value="SOD96172.1"/>
    <property type="molecule type" value="Genomic_DNA"/>
</dbReference>
<proteinExistence type="predicted"/>
<accession>A0A286GKZ3</accession>
<organism evidence="2 3">
    <name type="scientific">Spirosoma fluviale</name>
    <dbReference type="NCBI Taxonomy" id="1597977"/>
    <lineage>
        <taxon>Bacteria</taxon>
        <taxon>Pseudomonadati</taxon>
        <taxon>Bacteroidota</taxon>
        <taxon>Cytophagia</taxon>
        <taxon>Cytophagales</taxon>
        <taxon>Cytophagaceae</taxon>
        <taxon>Spirosoma</taxon>
    </lineage>
</organism>
<keyword evidence="1" id="KW-0472">Membrane</keyword>
<gene>
    <name evidence="2" type="ORF">SAMN06269250_5174</name>
</gene>
<dbReference type="Proteomes" id="UP000219452">
    <property type="component" value="Unassembled WGS sequence"/>
</dbReference>